<keyword evidence="8 12" id="KW-0472">Membrane</keyword>
<dbReference type="Proteomes" id="UP000324143">
    <property type="component" value="Unassembled WGS sequence"/>
</dbReference>
<keyword evidence="6 12" id="KW-1133">Transmembrane helix</keyword>
<dbReference type="InterPro" id="IPR005665">
    <property type="entry name" value="SecF_bac"/>
</dbReference>
<sequence>MQFLVDTNYKFVTKKRRRIGFVFSIILIIIGIVFYLINGGFNLGIDFEGGATLHYKFKQEVKINQIRKELNEAGYSGAIIQRYGSPKDLLIKIEQGKDLSRLKNYINGKYSNINLESEEKVGPSVGKDLQKNSLYAIIIALIGILIYVSWRFQFKYSIGAILALLHDVLITLGAFAVFQFEFDRSVLAAILMVIGYSLNDTIVVFDRIREYMRTERPRSDEHYETTVNKAINNSLSRTIITSLTTLMVIIVLYLAGGQILRNFSFALLVGVVVGTYSSVFISSPVLIEAHLKVSDN</sequence>
<dbReference type="Pfam" id="PF07549">
    <property type="entry name" value="Sec_GG"/>
    <property type="match status" value="1"/>
</dbReference>
<dbReference type="InterPro" id="IPR022645">
    <property type="entry name" value="SecD/SecF_bac"/>
</dbReference>
<comment type="subcellular location">
    <subcellularLocation>
        <location evidence="1 12">Cell membrane</location>
        <topology evidence="1 12">Multi-pass membrane protein</topology>
    </subcellularLocation>
</comment>
<dbReference type="GO" id="GO:0005886">
    <property type="term" value="C:plasma membrane"/>
    <property type="evidence" value="ECO:0007669"/>
    <property type="project" value="UniProtKB-SubCell"/>
</dbReference>
<keyword evidence="4 12" id="KW-0812">Transmembrane</keyword>
<dbReference type="InterPro" id="IPR022813">
    <property type="entry name" value="SecD/SecF_arch_bac"/>
</dbReference>
<protein>
    <recommendedName>
        <fullName evidence="12">Protein-export membrane protein SecF</fullName>
    </recommendedName>
</protein>
<evidence type="ECO:0000256" key="2">
    <source>
        <dbReference type="ARBA" id="ARBA00022448"/>
    </source>
</evidence>
<name>A0A5D0MG72_9BACT</name>
<dbReference type="Gene3D" id="1.20.1640.10">
    <property type="entry name" value="Multidrug efflux transporter AcrB transmembrane domain"/>
    <property type="match status" value="1"/>
</dbReference>
<keyword evidence="2 12" id="KW-0813">Transport</keyword>
<evidence type="ECO:0000256" key="9">
    <source>
        <dbReference type="ARBA" id="ARBA00059018"/>
    </source>
</evidence>
<dbReference type="NCBIfam" id="TIGR00916">
    <property type="entry name" value="2A0604s01"/>
    <property type="match status" value="1"/>
</dbReference>
<feature type="transmembrane region" description="Helical" evidence="12">
    <location>
        <begin position="157"/>
        <end position="180"/>
    </location>
</feature>
<dbReference type="Pfam" id="PF02355">
    <property type="entry name" value="SecD_SecF_C"/>
    <property type="match status" value="1"/>
</dbReference>
<evidence type="ECO:0000256" key="10">
    <source>
        <dbReference type="ARBA" id="ARBA00060856"/>
    </source>
</evidence>
<evidence type="ECO:0000256" key="7">
    <source>
        <dbReference type="ARBA" id="ARBA00023010"/>
    </source>
</evidence>
<gene>
    <name evidence="12 14" type="primary">secF</name>
    <name evidence="14" type="ORF">FXF47_01060</name>
</gene>
<dbReference type="FunFam" id="1.20.1640.10:FF:000024">
    <property type="entry name" value="Multifunctional fusion protein"/>
    <property type="match status" value="1"/>
</dbReference>
<keyword evidence="3 12" id="KW-1003">Cell membrane</keyword>
<evidence type="ECO:0000259" key="13">
    <source>
        <dbReference type="Pfam" id="PF02355"/>
    </source>
</evidence>
<evidence type="ECO:0000256" key="8">
    <source>
        <dbReference type="ARBA" id="ARBA00023136"/>
    </source>
</evidence>
<dbReference type="PRINTS" id="PR01755">
    <property type="entry name" value="SECFTRNLCASE"/>
</dbReference>
<feature type="transmembrane region" description="Helical" evidence="12">
    <location>
        <begin position="265"/>
        <end position="287"/>
    </location>
</feature>
<evidence type="ECO:0000313" key="15">
    <source>
        <dbReference type="Proteomes" id="UP000324143"/>
    </source>
</evidence>
<dbReference type="GO" id="GO:0015450">
    <property type="term" value="F:protein-transporting ATPase activity"/>
    <property type="evidence" value="ECO:0007669"/>
    <property type="project" value="InterPro"/>
</dbReference>
<evidence type="ECO:0000256" key="3">
    <source>
        <dbReference type="ARBA" id="ARBA00022475"/>
    </source>
</evidence>
<evidence type="ECO:0000256" key="12">
    <source>
        <dbReference type="HAMAP-Rule" id="MF_01464"/>
    </source>
</evidence>
<keyword evidence="5 12" id="KW-0653">Protein transport</keyword>
<evidence type="ECO:0000256" key="4">
    <source>
        <dbReference type="ARBA" id="ARBA00022692"/>
    </source>
</evidence>
<dbReference type="GO" id="GO:0065002">
    <property type="term" value="P:intracellular protein transmembrane transport"/>
    <property type="evidence" value="ECO:0007669"/>
    <property type="project" value="UniProtKB-UniRule"/>
</dbReference>
<feature type="transmembrane region" description="Helical" evidence="12">
    <location>
        <begin position="239"/>
        <end position="259"/>
    </location>
</feature>
<dbReference type="SUPFAM" id="SSF82866">
    <property type="entry name" value="Multidrug efflux transporter AcrB transmembrane domain"/>
    <property type="match status" value="1"/>
</dbReference>
<dbReference type="GO" id="GO:0043952">
    <property type="term" value="P:protein transport by the Sec complex"/>
    <property type="evidence" value="ECO:0007669"/>
    <property type="project" value="UniProtKB-UniRule"/>
</dbReference>
<accession>A0A5D0MG72</accession>
<evidence type="ECO:0000256" key="11">
    <source>
        <dbReference type="ARBA" id="ARBA00061053"/>
    </source>
</evidence>
<dbReference type="PANTHER" id="PTHR30081">
    <property type="entry name" value="PROTEIN-EXPORT MEMBRANE PROTEIN SEC"/>
    <property type="match status" value="1"/>
</dbReference>
<dbReference type="NCBIfam" id="TIGR00966">
    <property type="entry name" value="transloc_SecF"/>
    <property type="match status" value="1"/>
</dbReference>
<comment type="function">
    <text evidence="9 12">Part of the Sec protein translocase complex. Interacts with the SecYEG preprotein conducting channel. SecDF uses the proton motive force (PMF) to complete protein translocation after the ATP-dependent function of SecA.</text>
</comment>
<feature type="transmembrane region" description="Helical" evidence="12">
    <location>
        <begin position="19"/>
        <end position="37"/>
    </location>
</feature>
<comment type="subunit">
    <text evidence="12">Forms a complex with SecD. Part of the essential Sec protein translocation apparatus which comprises SecA, SecYEG and auxiliary proteins SecDF. Other proteins may also be involved.</text>
</comment>
<comment type="similarity">
    <text evidence="10">In the C-terminal section; belongs to the SecD/SecF family. SecF subfamily.</text>
</comment>
<comment type="similarity">
    <text evidence="12">Belongs to the SecD/SecF family. SecF subfamily.</text>
</comment>
<proteinExistence type="inferred from homology"/>
<dbReference type="EMBL" id="VSIX01000010">
    <property type="protein sequence ID" value="TYB32036.1"/>
    <property type="molecule type" value="Genomic_DNA"/>
</dbReference>
<dbReference type="InterPro" id="IPR022646">
    <property type="entry name" value="SecD/SecF_CS"/>
</dbReference>
<evidence type="ECO:0000256" key="6">
    <source>
        <dbReference type="ARBA" id="ARBA00022989"/>
    </source>
</evidence>
<evidence type="ECO:0000313" key="14">
    <source>
        <dbReference type="EMBL" id="TYB32036.1"/>
    </source>
</evidence>
<dbReference type="InterPro" id="IPR055344">
    <property type="entry name" value="SecD_SecF_C_bact"/>
</dbReference>
<organism evidence="14 15">
    <name type="scientific">Candidatus Mcinerneyibacterium aminivorans</name>
    <dbReference type="NCBI Taxonomy" id="2703815"/>
    <lineage>
        <taxon>Bacteria</taxon>
        <taxon>Candidatus Macinerneyibacteriota</taxon>
        <taxon>Candidatus Mcinerneyibacteria</taxon>
        <taxon>Candidatus Mcinerneyibacteriales</taxon>
        <taxon>Candidatus Mcinerneyibacteriaceae</taxon>
        <taxon>Candidatus Mcinerneyibacterium</taxon>
    </lineage>
</organism>
<dbReference type="PANTHER" id="PTHR30081:SF8">
    <property type="entry name" value="PROTEIN TRANSLOCASE SUBUNIT SECF"/>
    <property type="match status" value="1"/>
</dbReference>
<evidence type="ECO:0000256" key="5">
    <source>
        <dbReference type="ARBA" id="ARBA00022927"/>
    </source>
</evidence>
<feature type="transmembrane region" description="Helical" evidence="12">
    <location>
        <begin position="133"/>
        <end position="150"/>
    </location>
</feature>
<reference evidence="14" key="1">
    <citation type="submission" date="2019-08" db="EMBL/GenBank/DDBJ databases">
        <title>Genomic characterization of a novel candidate phylum (ARYD3) from a high temperature, high salinity tertiary oil reservoir in north central Oklahoma, USA.</title>
        <authorList>
            <person name="Youssef N.H."/>
            <person name="Yadav A."/>
            <person name="Elshahed M.S."/>
        </authorList>
    </citation>
    <scope>NUCLEOTIDE SEQUENCE [LARGE SCALE GENOMIC DNA]</scope>
    <source>
        <strain evidence="14">ARYD3</strain>
    </source>
</reference>
<dbReference type="GO" id="GO:0006605">
    <property type="term" value="P:protein targeting"/>
    <property type="evidence" value="ECO:0007669"/>
    <property type="project" value="UniProtKB-UniRule"/>
</dbReference>
<comment type="caution">
    <text evidence="14">The sequence shown here is derived from an EMBL/GenBank/DDBJ whole genome shotgun (WGS) entry which is preliminary data.</text>
</comment>
<comment type="similarity">
    <text evidence="11">In the N-terminal section; belongs to the SecD/SecF family. SecD subfamily.</text>
</comment>
<keyword evidence="7 12" id="KW-0811">Translocation</keyword>
<keyword evidence="15" id="KW-1185">Reference proteome</keyword>
<dbReference type="AlphaFoldDB" id="A0A5D0MG72"/>
<feature type="transmembrane region" description="Helical" evidence="12">
    <location>
        <begin position="186"/>
        <end position="205"/>
    </location>
</feature>
<dbReference type="HAMAP" id="MF_01464_B">
    <property type="entry name" value="SecF_B"/>
    <property type="match status" value="1"/>
</dbReference>
<dbReference type="InterPro" id="IPR048634">
    <property type="entry name" value="SecD_SecF_C"/>
</dbReference>
<feature type="domain" description="Protein export membrane protein SecD/SecF C-terminal" evidence="13">
    <location>
        <begin position="105"/>
        <end position="289"/>
    </location>
</feature>
<evidence type="ECO:0000256" key="1">
    <source>
        <dbReference type="ARBA" id="ARBA00004651"/>
    </source>
</evidence>